<protein>
    <submittedName>
        <fullName evidence="4">3-mercaptopyruvate sulfurtransferase</fullName>
    </submittedName>
</protein>
<feature type="domain" description="Rhodanese" evidence="3">
    <location>
        <begin position="166"/>
        <end position="280"/>
    </location>
</feature>
<dbReference type="InterPro" id="IPR001763">
    <property type="entry name" value="Rhodanese-like_dom"/>
</dbReference>
<dbReference type="OrthoDB" id="9781034at2"/>
<dbReference type="PANTHER" id="PTHR11364:SF27">
    <property type="entry name" value="SULFURTRANSFERASE"/>
    <property type="match status" value="1"/>
</dbReference>
<dbReference type="InterPro" id="IPR045078">
    <property type="entry name" value="TST/MPST-like"/>
</dbReference>
<dbReference type="SMART" id="SM00450">
    <property type="entry name" value="RHOD"/>
    <property type="match status" value="2"/>
</dbReference>
<evidence type="ECO:0000256" key="1">
    <source>
        <dbReference type="ARBA" id="ARBA00022679"/>
    </source>
</evidence>
<dbReference type="EMBL" id="MDEG01000003">
    <property type="protein sequence ID" value="PPU98917.1"/>
    <property type="molecule type" value="Genomic_DNA"/>
</dbReference>
<reference evidence="5" key="1">
    <citation type="submission" date="2016-08" db="EMBL/GenBank/DDBJ databases">
        <authorList>
            <person name="Merda D."/>
            <person name="Briand M."/>
            <person name="Taghouti G."/>
            <person name="Carrere S."/>
            <person name="Gouzy J."/>
            <person name="Portier P."/>
            <person name="Jacques M.-A."/>
            <person name="Fischer-Le Saux M."/>
        </authorList>
    </citation>
    <scope>NUCLEOTIDE SEQUENCE [LARGE SCALE GENOMIC DNA]</scope>
    <source>
        <strain evidence="5">CFBP1156</strain>
    </source>
</reference>
<dbReference type="NCBIfam" id="NF008557">
    <property type="entry name" value="PRK11493.1"/>
    <property type="match status" value="1"/>
</dbReference>
<keyword evidence="2" id="KW-0677">Repeat</keyword>
<feature type="domain" description="Rhodanese" evidence="3">
    <location>
        <begin position="18"/>
        <end position="135"/>
    </location>
</feature>
<dbReference type="PROSITE" id="PS50206">
    <property type="entry name" value="RHODANESE_3"/>
    <property type="match status" value="2"/>
</dbReference>
<sequence length="283" mass="29714">MSNFGPLVEVGWLRAHLGEDDLIVLDASAYLPAEGRDGRALYRQAHIPGARFFDIELFSDPETGLPHMAPSQGRFARLAGELGLRNDARVVVYDQKGLFSAARAWWLLKLFGHARLAVLDGGLPAWTGAGLATALGEPAPAAPTRLQVAFRPALLRGLGDVWANIDSGRELVLDARGAARFTGEAPELRAGIAPGHVPGSASLPFTELLEADGRLKPAATLRALFAARGADGARPVVTSCGSGLTAAILLLALEAASLPEGALYDGSWTEWGGREDTPKALGA</sequence>
<comment type="caution">
    <text evidence="4">The sequence shown here is derived from an EMBL/GenBank/DDBJ whole genome shotgun (WGS) entry which is preliminary data.</text>
</comment>
<organism evidence="4 5">
    <name type="scientific">Xanthomonas hyacinthi</name>
    <dbReference type="NCBI Taxonomy" id="56455"/>
    <lineage>
        <taxon>Bacteria</taxon>
        <taxon>Pseudomonadati</taxon>
        <taxon>Pseudomonadota</taxon>
        <taxon>Gammaproteobacteria</taxon>
        <taxon>Lysobacterales</taxon>
        <taxon>Lysobacteraceae</taxon>
        <taxon>Xanthomonas</taxon>
    </lineage>
</organism>
<dbReference type="CDD" id="cd01449">
    <property type="entry name" value="TST_Repeat_2"/>
    <property type="match status" value="1"/>
</dbReference>
<dbReference type="RefSeq" id="WP_046978581.1">
    <property type="nucleotide sequence ID" value="NZ_CP043476.1"/>
</dbReference>
<dbReference type="Pfam" id="PF00581">
    <property type="entry name" value="Rhodanese"/>
    <property type="match status" value="2"/>
</dbReference>
<dbReference type="PROSITE" id="PS00380">
    <property type="entry name" value="RHODANESE_1"/>
    <property type="match status" value="1"/>
</dbReference>
<evidence type="ECO:0000256" key="2">
    <source>
        <dbReference type="ARBA" id="ARBA00022737"/>
    </source>
</evidence>
<dbReference type="SUPFAM" id="SSF52821">
    <property type="entry name" value="Rhodanese/Cell cycle control phosphatase"/>
    <property type="match status" value="2"/>
</dbReference>
<dbReference type="FunFam" id="3.40.250.10:FF:000001">
    <property type="entry name" value="Sulfurtransferase"/>
    <property type="match status" value="1"/>
</dbReference>
<evidence type="ECO:0000259" key="3">
    <source>
        <dbReference type="PROSITE" id="PS50206"/>
    </source>
</evidence>
<dbReference type="AlphaFoldDB" id="A0A2S7F0M8"/>
<gene>
    <name evidence="4" type="ORF">XhyaCFBP1156_05955</name>
</gene>
<name>A0A2S7F0M8_9XANT</name>
<dbReference type="InterPro" id="IPR036873">
    <property type="entry name" value="Rhodanese-like_dom_sf"/>
</dbReference>
<dbReference type="CDD" id="cd01448">
    <property type="entry name" value="TST_Repeat_1"/>
    <property type="match status" value="1"/>
</dbReference>
<keyword evidence="1 4" id="KW-0808">Transferase</keyword>
<keyword evidence="4" id="KW-0670">Pyruvate</keyword>
<dbReference type="PANTHER" id="PTHR11364">
    <property type="entry name" value="THIOSULFATE SULFERTANSFERASE"/>
    <property type="match status" value="1"/>
</dbReference>
<evidence type="ECO:0000313" key="4">
    <source>
        <dbReference type="EMBL" id="PPU98917.1"/>
    </source>
</evidence>
<dbReference type="Gene3D" id="3.40.250.10">
    <property type="entry name" value="Rhodanese-like domain"/>
    <property type="match status" value="2"/>
</dbReference>
<evidence type="ECO:0000313" key="5">
    <source>
        <dbReference type="Proteomes" id="UP000238261"/>
    </source>
</evidence>
<dbReference type="InterPro" id="IPR001307">
    <property type="entry name" value="Thiosulphate_STrfase_CS"/>
</dbReference>
<keyword evidence="5" id="KW-1185">Reference proteome</keyword>
<accession>A0A2S7F0M8</accession>
<dbReference type="Proteomes" id="UP000238261">
    <property type="component" value="Unassembled WGS sequence"/>
</dbReference>
<dbReference type="GO" id="GO:0004792">
    <property type="term" value="F:thiosulfate-cyanide sulfurtransferase activity"/>
    <property type="evidence" value="ECO:0007669"/>
    <property type="project" value="InterPro"/>
</dbReference>
<proteinExistence type="predicted"/>